<evidence type="ECO:0000256" key="1">
    <source>
        <dbReference type="ARBA" id="ARBA00022679"/>
    </source>
</evidence>
<accession>A0A517P4F5</accession>
<reference evidence="4 5" key="1">
    <citation type="submission" date="2019-02" db="EMBL/GenBank/DDBJ databases">
        <title>Deep-cultivation of Planctomycetes and their phenomic and genomic characterization uncovers novel biology.</title>
        <authorList>
            <person name="Wiegand S."/>
            <person name="Jogler M."/>
            <person name="Boedeker C."/>
            <person name="Pinto D."/>
            <person name="Vollmers J."/>
            <person name="Rivas-Marin E."/>
            <person name="Kohn T."/>
            <person name="Peeters S.H."/>
            <person name="Heuer A."/>
            <person name="Rast P."/>
            <person name="Oberbeckmann S."/>
            <person name="Bunk B."/>
            <person name="Jeske O."/>
            <person name="Meyerdierks A."/>
            <person name="Storesund J.E."/>
            <person name="Kallscheuer N."/>
            <person name="Luecker S."/>
            <person name="Lage O.M."/>
            <person name="Pohl T."/>
            <person name="Merkel B.J."/>
            <person name="Hornburger P."/>
            <person name="Mueller R.-W."/>
            <person name="Bruemmer F."/>
            <person name="Labrenz M."/>
            <person name="Spormann A.M."/>
            <person name="Op den Camp H."/>
            <person name="Overmann J."/>
            <person name="Amann R."/>
            <person name="Jetten M.S.M."/>
            <person name="Mascher T."/>
            <person name="Medema M.H."/>
            <person name="Devos D.P."/>
            <person name="Kaster A.-K."/>
            <person name="Ovreas L."/>
            <person name="Rohde M."/>
            <person name="Galperin M.Y."/>
            <person name="Jogler C."/>
        </authorList>
    </citation>
    <scope>NUCLEOTIDE SEQUENCE [LARGE SCALE GENOMIC DNA]</scope>
    <source>
        <strain evidence="4 5">CA12</strain>
    </source>
</reference>
<dbReference type="InterPro" id="IPR029044">
    <property type="entry name" value="Nucleotide-diphossugar_trans"/>
</dbReference>
<dbReference type="InterPro" id="IPR050834">
    <property type="entry name" value="Glycosyltransf_2"/>
</dbReference>
<dbReference type="InterPro" id="IPR001173">
    <property type="entry name" value="Glyco_trans_2-like"/>
</dbReference>
<dbReference type="RefSeq" id="WP_145356914.1">
    <property type="nucleotide sequence ID" value="NZ_CP036265.1"/>
</dbReference>
<dbReference type="PANTHER" id="PTHR43685">
    <property type="entry name" value="GLYCOSYLTRANSFERASE"/>
    <property type="match status" value="1"/>
</dbReference>
<dbReference type="Pfam" id="PF02709">
    <property type="entry name" value="Glyco_transf_7C"/>
    <property type="match status" value="1"/>
</dbReference>
<sequence length="582" mass="64605">MPARPPKISCMMPTYGRPAYVHEAVWTFLRQDDPNKELIVLNDCPGQIYEFNHPEVRVFNESERFGTLGEKRNRCIELAEGDLVAVWDDDDVSLPWRLSYCRAERERRGVSFYRAAEFLAYWGENWLHDNQTVPGWCSHPTTLFAKELWRSVGGYPAQGVGEDAVFFQRVHERLGEEHIVHPIAPDDRFLILRGKSRYPHMSHAGGQGALDTTPGRIRIEPQPIADPLLYSHYVDRVARRGAPAEGPAIVGRGGPTGRPALSVLISLLNRSRIVDGGEELALFPHCVRSIAGAAAELAAADGIGPIELVVADFYSDDRPILEWLPEAAGPLAWTLVPVGGAFSRGRGLNRAAAVAAAERLLLCDADLLLTPEILRRAIDVVEEGGVWSPIFQYLTREGEPAYWEDRAHGVVAVSRARFAEVGGVPEFESWGGEDDLFYDRLARIGPVVRERAEGLRHQWHPDRLRHVHYRRAPGEDFQDYQRACPATAGPGAGSGTGGTYYGVHPHWAGELTLFADGRFVRAGAHAGGYEQVPGRSLVLAWDDWPAERLEWNPERGLFQSPDAAFTLRRQSAAPTPHAPVSR</sequence>
<evidence type="ECO:0000313" key="5">
    <source>
        <dbReference type="Proteomes" id="UP000318741"/>
    </source>
</evidence>
<dbReference type="Pfam" id="PF00535">
    <property type="entry name" value="Glycos_transf_2"/>
    <property type="match status" value="1"/>
</dbReference>
<evidence type="ECO:0000259" key="2">
    <source>
        <dbReference type="Pfam" id="PF00535"/>
    </source>
</evidence>
<dbReference type="CDD" id="cd00761">
    <property type="entry name" value="Glyco_tranf_GTA_type"/>
    <property type="match status" value="1"/>
</dbReference>
<dbReference type="SUPFAM" id="SSF53448">
    <property type="entry name" value="Nucleotide-diphospho-sugar transferases"/>
    <property type="match status" value="2"/>
</dbReference>
<dbReference type="Proteomes" id="UP000318741">
    <property type="component" value="Chromosome"/>
</dbReference>
<dbReference type="Gene3D" id="3.90.550.10">
    <property type="entry name" value="Spore Coat Polysaccharide Biosynthesis Protein SpsA, Chain A"/>
    <property type="match status" value="2"/>
</dbReference>
<evidence type="ECO:0000259" key="3">
    <source>
        <dbReference type="Pfam" id="PF02709"/>
    </source>
</evidence>
<name>A0A517P4F5_9PLAN</name>
<feature type="domain" description="Glycosyltransferase 2-like" evidence="2">
    <location>
        <begin position="9"/>
        <end position="101"/>
    </location>
</feature>
<dbReference type="OrthoDB" id="215285at2"/>
<dbReference type="KEGG" id="acaf:CA12_03100"/>
<dbReference type="AlphaFoldDB" id="A0A517P4F5"/>
<keyword evidence="1 4" id="KW-0808">Transferase</keyword>
<organism evidence="4 5">
    <name type="scientific">Alienimonas californiensis</name>
    <dbReference type="NCBI Taxonomy" id="2527989"/>
    <lineage>
        <taxon>Bacteria</taxon>
        <taxon>Pseudomonadati</taxon>
        <taxon>Planctomycetota</taxon>
        <taxon>Planctomycetia</taxon>
        <taxon>Planctomycetales</taxon>
        <taxon>Planctomycetaceae</taxon>
        <taxon>Alienimonas</taxon>
    </lineage>
</organism>
<dbReference type="PANTHER" id="PTHR43685:SF2">
    <property type="entry name" value="GLYCOSYLTRANSFERASE 2-LIKE DOMAIN-CONTAINING PROTEIN"/>
    <property type="match status" value="1"/>
</dbReference>
<protein>
    <submittedName>
        <fullName evidence="4">Putative glycosyl transferase</fullName>
    </submittedName>
</protein>
<evidence type="ECO:0000313" key="4">
    <source>
        <dbReference type="EMBL" id="QDT14241.1"/>
    </source>
</evidence>
<dbReference type="GO" id="GO:0016740">
    <property type="term" value="F:transferase activity"/>
    <property type="evidence" value="ECO:0007669"/>
    <property type="project" value="UniProtKB-KW"/>
</dbReference>
<keyword evidence="5" id="KW-1185">Reference proteome</keyword>
<proteinExistence type="predicted"/>
<feature type="domain" description="Galactosyltransferase C-terminal" evidence="3">
    <location>
        <begin position="409"/>
        <end position="445"/>
    </location>
</feature>
<dbReference type="EMBL" id="CP036265">
    <property type="protein sequence ID" value="QDT14241.1"/>
    <property type="molecule type" value="Genomic_DNA"/>
</dbReference>
<gene>
    <name evidence="4" type="ORF">CA12_03100</name>
</gene>
<dbReference type="InterPro" id="IPR027791">
    <property type="entry name" value="Galactosyl_T_C"/>
</dbReference>